<dbReference type="InterPro" id="IPR027510">
    <property type="entry name" value="HMPDK_MptE"/>
</dbReference>
<dbReference type="InterPro" id="IPR002826">
    <property type="entry name" value="MptE-like"/>
</dbReference>
<dbReference type="GO" id="GO:0016301">
    <property type="term" value="F:kinase activity"/>
    <property type="evidence" value="ECO:0007669"/>
    <property type="project" value="UniProtKB-KW"/>
</dbReference>
<evidence type="ECO:0000313" key="7">
    <source>
        <dbReference type="EMBL" id="AUB55808.1"/>
    </source>
</evidence>
<dbReference type="AlphaFoldDB" id="A0A2H4VCI1"/>
<comment type="similarity">
    <text evidence="5">Belongs to the archaeal 6-HMPDK family.</text>
</comment>
<evidence type="ECO:0000256" key="3">
    <source>
        <dbReference type="ARBA" id="ARBA00022777"/>
    </source>
</evidence>
<dbReference type="EC" id="2.7.6.3" evidence="5"/>
<dbReference type="EMBL" id="JABBYL010000006">
    <property type="protein sequence ID" value="NMO08457.1"/>
    <property type="molecule type" value="Genomic_DNA"/>
</dbReference>
<dbReference type="GO" id="GO:0009229">
    <property type="term" value="P:thiamine diphosphate biosynthetic process"/>
    <property type="evidence" value="ECO:0007669"/>
    <property type="project" value="InterPro"/>
</dbReference>
<evidence type="ECO:0000259" key="6">
    <source>
        <dbReference type="Pfam" id="PF01973"/>
    </source>
</evidence>
<comment type="function">
    <text evidence="5">Catalyzes the transfer of diphosphate from ATP to 6-hydroxymethyl-7,8-dihydropterin (6-HMD), leading to 6-hydroxymethyl-7,8-dihydropterin diphosphate (6-HMDP).</text>
</comment>
<comment type="pathway">
    <text evidence="5">Cofactor biosynthesis; 5,6,7,8-tetrahydromethanopterin biosynthesis.</text>
</comment>
<feature type="domain" description="6-hydroxymethylpterin diphosphokinase MptE-like" evidence="6">
    <location>
        <begin position="46"/>
        <end position="187"/>
    </location>
</feature>
<dbReference type="PANTHER" id="PTHR39648:SF1">
    <property type="entry name" value="6-HYDROXYMETHYL-7,8-DIHYDROPTERIN PYROPHOSPHOKINASE"/>
    <property type="match status" value="1"/>
</dbReference>
<name>A0A2H4VCI1_9EURY</name>
<evidence type="ECO:0000313" key="9">
    <source>
        <dbReference type="Proteomes" id="UP000232806"/>
    </source>
</evidence>
<evidence type="ECO:0000256" key="1">
    <source>
        <dbReference type="ARBA" id="ARBA00022679"/>
    </source>
</evidence>
<comment type="cofactor">
    <cofactor evidence="5">
        <name>Mg(2+)</name>
        <dbReference type="ChEBI" id="CHEBI:18420"/>
    </cofactor>
</comment>
<dbReference type="UniPathway" id="UPA00065"/>
<dbReference type="GO" id="GO:2001118">
    <property type="term" value="P:tetrahydromethanopterin biosynthetic process"/>
    <property type="evidence" value="ECO:0007669"/>
    <property type="project" value="UniProtKB-UniRule"/>
</dbReference>
<accession>A0A2H4VCI1</accession>
<keyword evidence="4 5" id="KW-0067">ATP-binding</keyword>
<dbReference type="Pfam" id="PF01973">
    <property type="entry name" value="MptE-like"/>
    <property type="match status" value="1"/>
</dbReference>
<organism evidence="7 9">
    <name type="scientific">Methanobacterium subterraneum</name>
    <dbReference type="NCBI Taxonomy" id="59277"/>
    <lineage>
        <taxon>Archaea</taxon>
        <taxon>Methanobacteriati</taxon>
        <taxon>Methanobacteriota</taxon>
        <taxon>Methanomada group</taxon>
        <taxon>Methanobacteria</taxon>
        <taxon>Methanobacteriales</taxon>
        <taxon>Methanobacteriaceae</taxon>
        <taxon>Methanobacterium</taxon>
    </lineage>
</organism>
<dbReference type="PANTHER" id="PTHR39648">
    <property type="entry name" value="6-HYDROXYMETHYL-7,8-DIHYDROPTERIN PYROPHOSPHOKINASE"/>
    <property type="match status" value="1"/>
</dbReference>
<dbReference type="RefSeq" id="WP_100905787.1">
    <property type="nucleotide sequence ID" value="NZ_CP017766.1"/>
</dbReference>
<gene>
    <name evidence="5" type="primary">mptE</name>
    <name evidence="7" type="ORF">BK007_07215</name>
    <name evidence="8" type="ORF">HG719_01235</name>
</gene>
<evidence type="ECO:0000313" key="10">
    <source>
        <dbReference type="Proteomes" id="UP000591058"/>
    </source>
</evidence>
<keyword evidence="1 5" id="KW-0808">Transferase</keyword>
<dbReference type="InterPro" id="IPR036759">
    <property type="entry name" value="TPK_catalytic_sf"/>
</dbReference>
<keyword evidence="3 5" id="KW-0418">Kinase</keyword>
<dbReference type="EMBL" id="CP017766">
    <property type="protein sequence ID" value="AUB55808.1"/>
    <property type="molecule type" value="Genomic_DNA"/>
</dbReference>
<reference evidence="8 10" key="2">
    <citation type="submission" date="2020-04" db="EMBL/GenBank/DDBJ databases">
        <title>Draft genome of Methanobacterium subterraneum isolated from animal feces.</title>
        <authorList>
            <person name="Ouboter H.T."/>
            <person name="Berger S."/>
            <person name="Gungor E."/>
            <person name="Jetten M.S.M."/>
            <person name="Welte C.U."/>
        </authorList>
    </citation>
    <scope>NUCLEOTIDE SEQUENCE [LARGE SCALE GENOMIC DNA]</scope>
    <source>
        <strain evidence="8">HO_2020</strain>
    </source>
</reference>
<evidence type="ECO:0000256" key="2">
    <source>
        <dbReference type="ARBA" id="ARBA00022741"/>
    </source>
</evidence>
<dbReference type="Proteomes" id="UP000591058">
    <property type="component" value="Unassembled WGS sequence"/>
</dbReference>
<dbReference type="SUPFAM" id="SSF63999">
    <property type="entry name" value="Thiamin pyrophosphokinase, catalytic domain"/>
    <property type="match status" value="1"/>
</dbReference>
<dbReference type="Gene3D" id="3.90.1480.10">
    <property type="entry name" value="Alpha-2,3-sialyltransferase"/>
    <property type="match status" value="1"/>
</dbReference>
<dbReference type="GO" id="GO:0000287">
    <property type="term" value="F:magnesium ion binding"/>
    <property type="evidence" value="ECO:0007669"/>
    <property type="project" value="UniProtKB-UniRule"/>
</dbReference>
<dbReference type="GO" id="GO:0005524">
    <property type="term" value="F:ATP binding"/>
    <property type="evidence" value="ECO:0007669"/>
    <property type="project" value="UniProtKB-UniRule"/>
</dbReference>
<keyword evidence="2 5" id="KW-0547">Nucleotide-binding</keyword>
<sequence length="252" mass="27938">MELTLWMQWYQSILEDFDFKRKDDELSAEILNNIIDDIGALTPQDIKIKEKVIVFGAGPSLKPNLADLKKVDLDEFTLIAADGATTALLEESIIPDIIVTDLDGRMDDIMGANQNGSLLVVHAHGNNLEQIEKYTPQLVNVLGTTQSEPLASVHNFGGFTDGDRCVFLAMALGARVIILSGMDFGKTVTHYSRPDQEDGPADTIKEKKLKWAKKLVKWAASNSDIQFFNISTGEKVKGVEDVDPEYLQEIQI</sequence>
<reference evidence="7 9" key="1">
    <citation type="submission" date="2016-10" db="EMBL/GenBank/DDBJ databases">
        <title>Comparative genomics between deep and shallow subseafloor isolates.</title>
        <authorList>
            <person name="Ishii S."/>
            <person name="Miller J.R."/>
            <person name="Sutton G."/>
            <person name="Suzuki S."/>
            <person name="Methe B."/>
            <person name="Inagaki F."/>
            <person name="Imachi H."/>
        </authorList>
    </citation>
    <scope>NUCLEOTIDE SEQUENCE [LARGE SCALE GENOMIC DNA]</scope>
    <source>
        <strain evidence="7 9">MO-MB1</strain>
    </source>
</reference>
<dbReference type="GO" id="GO:0003848">
    <property type="term" value="F:2-amino-4-hydroxy-6-hydroxymethyldihydropteridine diphosphokinase activity"/>
    <property type="evidence" value="ECO:0007669"/>
    <property type="project" value="UniProtKB-UniRule"/>
</dbReference>
<dbReference type="Proteomes" id="UP000232806">
    <property type="component" value="Chromosome"/>
</dbReference>
<protein>
    <recommendedName>
        <fullName evidence="5">6-hydroxymethyl-7,8-dihydropterin pyrophosphokinase</fullName>
        <shortName evidence="5">HPPK</shortName>
        <ecNumber evidence="5">2.7.6.3</ecNumber>
    </recommendedName>
    <alternativeName>
        <fullName evidence="5">2-amino-4-hydroxy-6-hydroxymethyldihydropteridine pyrophosphokinase</fullName>
    </alternativeName>
    <alternativeName>
        <fullName evidence="5">6-hydroxymethyl-7,8-dihydropterin diphosphokinase</fullName>
        <shortName evidence="5">6-HMPDK</shortName>
    </alternativeName>
    <alternativeName>
        <fullName evidence="5">7,8-dihydro-6-hydroxymethylpterin diphosphokinase</fullName>
    </alternativeName>
    <alternativeName>
        <fullName evidence="5">7,8-dihydro-6-hydroxymethylpterin pyrophosphokinase</fullName>
        <shortName evidence="5">PPPK</shortName>
    </alternativeName>
</protein>
<dbReference type="GO" id="GO:0004788">
    <property type="term" value="F:thiamine diphosphokinase activity"/>
    <property type="evidence" value="ECO:0007669"/>
    <property type="project" value="InterPro"/>
</dbReference>
<evidence type="ECO:0000313" key="8">
    <source>
        <dbReference type="EMBL" id="NMO08457.1"/>
    </source>
</evidence>
<evidence type="ECO:0000256" key="5">
    <source>
        <dbReference type="HAMAP-Rule" id="MF_02131"/>
    </source>
</evidence>
<proteinExistence type="inferred from homology"/>
<dbReference type="HAMAP" id="MF_02131">
    <property type="entry name" value="HMPDK_arch"/>
    <property type="match status" value="1"/>
</dbReference>
<dbReference type="OrthoDB" id="34207at2157"/>
<keyword evidence="5" id="KW-0460">Magnesium</keyword>
<comment type="catalytic activity">
    <reaction evidence="5">
        <text>6-hydroxymethyl-7,8-dihydropterin + ATP = (7,8-dihydropterin-6-yl)methyl diphosphate + AMP + H(+)</text>
        <dbReference type="Rhea" id="RHEA:11412"/>
        <dbReference type="ChEBI" id="CHEBI:15378"/>
        <dbReference type="ChEBI" id="CHEBI:30616"/>
        <dbReference type="ChEBI" id="CHEBI:44841"/>
        <dbReference type="ChEBI" id="CHEBI:72950"/>
        <dbReference type="ChEBI" id="CHEBI:456215"/>
        <dbReference type="EC" id="2.7.6.3"/>
    </reaction>
</comment>
<dbReference type="GeneID" id="35122720"/>
<evidence type="ECO:0000256" key="4">
    <source>
        <dbReference type="ARBA" id="ARBA00022840"/>
    </source>
</evidence>